<evidence type="ECO:0000313" key="2">
    <source>
        <dbReference type="Proteomes" id="UP000257109"/>
    </source>
</evidence>
<keyword evidence="2" id="KW-1185">Reference proteome</keyword>
<sequence>MWLTHLLGEFGISTSTPQLFCDNIGATYLRSDPIFHSRMKQIALDYDFVNKVNSMSPIYPKRINLHTFLPSLFPVPDLPNSETRWVSLMVTPSWGHNR</sequence>
<gene>
    <name evidence="1" type="ORF">CR513_37824</name>
</gene>
<dbReference type="EMBL" id="QJKJ01007911">
    <property type="protein sequence ID" value="RDX81499.1"/>
    <property type="molecule type" value="Genomic_DNA"/>
</dbReference>
<organism evidence="1 2">
    <name type="scientific">Mucuna pruriens</name>
    <name type="common">Velvet bean</name>
    <name type="synonym">Dolichos pruriens</name>
    <dbReference type="NCBI Taxonomy" id="157652"/>
    <lineage>
        <taxon>Eukaryota</taxon>
        <taxon>Viridiplantae</taxon>
        <taxon>Streptophyta</taxon>
        <taxon>Embryophyta</taxon>
        <taxon>Tracheophyta</taxon>
        <taxon>Spermatophyta</taxon>
        <taxon>Magnoliopsida</taxon>
        <taxon>eudicotyledons</taxon>
        <taxon>Gunneridae</taxon>
        <taxon>Pentapetalae</taxon>
        <taxon>rosids</taxon>
        <taxon>fabids</taxon>
        <taxon>Fabales</taxon>
        <taxon>Fabaceae</taxon>
        <taxon>Papilionoideae</taxon>
        <taxon>50 kb inversion clade</taxon>
        <taxon>NPAAA clade</taxon>
        <taxon>indigoferoid/millettioid clade</taxon>
        <taxon>Phaseoleae</taxon>
        <taxon>Mucuna</taxon>
    </lineage>
</organism>
<feature type="non-terminal residue" evidence="1">
    <location>
        <position position="1"/>
    </location>
</feature>
<evidence type="ECO:0008006" key="3">
    <source>
        <dbReference type="Google" id="ProtNLM"/>
    </source>
</evidence>
<protein>
    <recommendedName>
        <fullName evidence="3">Copia protein</fullName>
    </recommendedName>
</protein>
<reference evidence="1" key="1">
    <citation type="submission" date="2018-05" db="EMBL/GenBank/DDBJ databases">
        <title>Draft genome of Mucuna pruriens seed.</title>
        <authorList>
            <person name="Nnadi N.E."/>
            <person name="Vos R."/>
            <person name="Hasami M.H."/>
            <person name="Devisetty U.K."/>
            <person name="Aguiy J.C."/>
        </authorList>
    </citation>
    <scope>NUCLEOTIDE SEQUENCE [LARGE SCALE GENOMIC DNA]</scope>
    <source>
        <strain evidence="1">JCA_2017</strain>
    </source>
</reference>
<accession>A0A371FT11</accession>
<name>A0A371FT11_MUCPR</name>
<dbReference type="OrthoDB" id="1931513at2759"/>
<dbReference type="Proteomes" id="UP000257109">
    <property type="component" value="Unassembled WGS sequence"/>
</dbReference>
<evidence type="ECO:0000313" key="1">
    <source>
        <dbReference type="EMBL" id="RDX81499.1"/>
    </source>
</evidence>
<proteinExistence type="predicted"/>
<comment type="caution">
    <text evidence="1">The sequence shown here is derived from an EMBL/GenBank/DDBJ whole genome shotgun (WGS) entry which is preliminary data.</text>
</comment>
<dbReference type="AlphaFoldDB" id="A0A371FT11"/>